<evidence type="ECO:0000256" key="1">
    <source>
        <dbReference type="SAM" id="MobiDB-lite"/>
    </source>
</evidence>
<feature type="compositionally biased region" description="Low complexity" evidence="1">
    <location>
        <begin position="31"/>
        <end position="43"/>
    </location>
</feature>
<dbReference type="EMBL" id="VSRR010019220">
    <property type="protein sequence ID" value="MPC62024.1"/>
    <property type="molecule type" value="Genomic_DNA"/>
</dbReference>
<reference evidence="2 3" key="1">
    <citation type="submission" date="2019-05" db="EMBL/GenBank/DDBJ databases">
        <title>Another draft genome of Portunus trituberculatus and its Hox gene families provides insights of decapod evolution.</title>
        <authorList>
            <person name="Jeong J.-H."/>
            <person name="Song I."/>
            <person name="Kim S."/>
            <person name="Choi T."/>
            <person name="Kim D."/>
            <person name="Ryu S."/>
            <person name="Kim W."/>
        </authorList>
    </citation>
    <scope>NUCLEOTIDE SEQUENCE [LARGE SCALE GENOMIC DNA]</scope>
    <source>
        <tissue evidence="2">Muscle</tissue>
    </source>
</reference>
<dbReference type="Proteomes" id="UP000324222">
    <property type="component" value="Unassembled WGS sequence"/>
</dbReference>
<evidence type="ECO:0000313" key="2">
    <source>
        <dbReference type="EMBL" id="MPC62024.1"/>
    </source>
</evidence>
<dbReference type="AlphaFoldDB" id="A0A5B7GZG5"/>
<comment type="caution">
    <text evidence="2">The sequence shown here is derived from an EMBL/GenBank/DDBJ whole genome shotgun (WGS) entry which is preliminary data.</text>
</comment>
<sequence length="67" mass="7332">MQHRIARRAAPRVLVGGLHTTRSLSERAVMEQQQNEESWNNNSTVPKKPSCTLASIPGSHFAAPPPS</sequence>
<proteinExistence type="predicted"/>
<gene>
    <name evidence="2" type="ORF">E2C01_056104</name>
</gene>
<accession>A0A5B7GZG5</accession>
<feature type="region of interest" description="Disordered" evidence="1">
    <location>
        <begin position="29"/>
        <end position="67"/>
    </location>
</feature>
<organism evidence="2 3">
    <name type="scientific">Portunus trituberculatus</name>
    <name type="common">Swimming crab</name>
    <name type="synonym">Neptunus trituberculatus</name>
    <dbReference type="NCBI Taxonomy" id="210409"/>
    <lineage>
        <taxon>Eukaryota</taxon>
        <taxon>Metazoa</taxon>
        <taxon>Ecdysozoa</taxon>
        <taxon>Arthropoda</taxon>
        <taxon>Crustacea</taxon>
        <taxon>Multicrustacea</taxon>
        <taxon>Malacostraca</taxon>
        <taxon>Eumalacostraca</taxon>
        <taxon>Eucarida</taxon>
        <taxon>Decapoda</taxon>
        <taxon>Pleocyemata</taxon>
        <taxon>Brachyura</taxon>
        <taxon>Eubrachyura</taxon>
        <taxon>Portunoidea</taxon>
        <taxon>Portunidae</taxon>
        <taxon>Portuninae</taxon>
        <taxon>Portunus</taxon>
    </lineage>
</organism>
<protein>
    <submittedName>
        <fullName evidence="2">Uncharacterized protein</fullName>
    </submittedName>
</protein>
<keyword evidence="3" id="KW-1185">Reference proteome</keyword>
<evidence type="ECO:0000313" key="3">
    <source>
        <dbReference type="Proteomes" id="UP000324222"/>
    </source>
</evidence>
<name>A0A5B7GZG5_PORTR</name>